<organism evidence="1">
    <name type="scientific">uncultured Propionibacteriaceae bacterium</name>
    <dbReference type="NCBI Taxonomy" id="257457"/>
    <lineage>
        <taxon>Bacteria</taxon>
        <taxon>Bacillati</taxon>
        <taxon>Actinomycetota</taxon>
        <taxon>Actinomycetes</taxon>
        <taxon>Propionibacteriales</taxon>
        <taxon>Propionibacteriaceae</taxon>
        <taxon>environmental samples</taxon>
    </lineage>
</organism>
<protein>
    <recommendedName>
        <fullName evidence="2">Immunity protein 8 of polymorphic toxin system</fullName>
    </recommendedName>
</protein>
<name>A0A6J4MZ94_9ACTN</name>
<dbReference type="EMBL" id="CADCUO010000018">
    <property type="protein sequence ID" value="CAA9373330.1"/>
    <property type="molecule type" value="Genomic_DNA"/>
</dbReference>
<evidence type="ECO:0008006" key="2">
    <source>
        <dbReference type="Google" id="ProtNLM"/>
    </source>
</evidence>
<accession>A0A6J4MZ94</accession>
<dbReference type="AlphaFoldDB" id="A0A6J4MZ94"/>
<proteinExistence type="predicted"/>
<evidence type="ECO:0000313" key="1">
    <source>
        <dbReference type="EMBL" id="CAA9373330.1"/>
    </source>
</evidence>
<sequence>MIPRLVSVHWELGDDRQEALLTFHVGPSGDKGSEIFSLEVLTLTALAARIERDGPVVGRHLLIVDVIYESQVEQMIQDRLRRVAGDNWTEVASKVGRLGHWEFEDYEPG</sequence>
<gene>
    <name evidence="1" type="ORF">AVDCRST_MAG75-283</name>
</gene>
<dbReference type="Pfam" id="PF15586">
    <property type="entry name" value="Imm8"/>
    <property type="match status" value="1"/>
</dbReference>
<reference evidence="1" key="1">
    <citation type="submission" date="2020-02" db="EMBL/GenBank/DDBJ databases">
        <authorList>
            <person name="Meier V. D."/>
        </authorList>
    </citation>
    <scope>NUCLEOTIDE SEQUENCE</scope>
    <source>
        <strain evidence="1">AVDCRST_MAG75</strain>
    </source>
</reference>
<dbReference type="InterPro" id="IPR028964">
    <property type="entry name" value="Imm8"/>
</dbReference>